<feature type="region of interest" description="Disordered" evidence="1">
    <location>
        <begin position="1"/>
        <end position="24"/>
    </location>
</feature>
<accession>A0A0N5ATH9</accession>
<feature type="compositionally biased region" description="Polar residues" evidence="1">
    <location>
        <begin position="1328"/>
        <end position="1341"/>
    </location>
</feature>
<feature type="compositionally biased region" description="Basic and acidic residues" evidence="1">
    <location>
        <begin position="2298"/>
        <end position="2310"/>
    </location>
</feature>
<evidence type="ECO:0000256" key="1">
    <source>
        <dbReference type="SAM" id="MobiDB-lite"/>
    </source>
</evidence>
<keyword evidence="2" id="KW-1185">Reference proteome</keyword>
<organism evidence="2 3">
    <name type="scientific">Syphacia muris</name>
    <dbReference type="NCBI Taxonomy" id="451379"/>
    <lineage>
        <taxon>Eukaryota</taxon>
        <taxon>Metazoa</taxon>
        <taxon>Ecdysozoa</taxon>
        <taxon>Nematoda</taxon>
        <taxon>Chromadorea</taxon>
        <taxon>Rhabditida</taxon>
        <taxon>Spirurina</taxon>
        <taxon>Oxyuridomorpha</taxon>
        <taxon>Oxyuroidea</taxon>
        <taxon>Oxyuridae</taxon>
        <taxon>Syphacia</taxon>
    </lineage>
</organism>
<feature type="compositionally biased region" description="Basic and acidic residues" evidence="1">
    <location>
        <begin position="2239"/>
        <end position="2270"/>
    </location>
</feature>
<feature type="compositionally biased region" description="Basic and acidic residues" evidence="1">
    <location>
        <begin position="1114"/>
        <end position="1125"/>
    </location>
</feature>
<evidence type="ECO:0000313" key="3">
    <source>
        <dbReference type="WBParaSite" id="SMUV_0000813501-mRNA-1"/>
    </source>
</evidence>
<name>A0A0N5ATH9_9BILA</name>
<feature type="region of interest" description="Disordered" evidence="1">
    <location>
        <begin position="1320"/>
        <end position="1343"/>
    </location>
</feature>
<feature type="region of interest" description="Disordered" evidence="1">
    <location>
        <begin position="1097"/>
        <end position="1143"/>
    </location>
</feature>
<dbReference type="WBParaSite" id="SMUV_0000813501-mRNA-1">
    <property type="protein sequence ID" value="SMUV_0000813501-mRNA-1"/>
    <property type="gene ID" value="SMUV_0000813501"/>
</dbReference>
<feature type="compositionally biased region" description="Basic and acidic residues" evidence="1">
    <location>
        <begin position="1931"/>
        <end position="1954"/>
    </location>
</feature>
<feature type="compositionally biased region" description="Acidic residues" evidence="1">
    <location>
        <begin position="2287"/>
        <end position="2297"/>
    </location>
</feature>
<protein>
    <submittedName>
        <fullName evidence="3">Transforming acidic coiled-coil-containing protein 2</fullName>
    </submittedName>
</protein>
<feature type="compositionally biased region" description="Basic and acidic residues" evidence="1">
    <location>
        <begin position="2194"/>
        <end position="2207"/>
    </location>
</feature>
<dbReference type="Proteomes" id="UP000046393">
    <property type="component" value="Unplaced"/>
</dbReference>
<sequence>MKSKDGKKHGRKGKNVGDKTKNAVLAENDSKIQCEQALPPENELAQNEFANASKKTVAEASPSVLLAEAASDVKKEPEGKKLIKSEQYTENKKVSENDEVGKIPVVIQQNRQFDNENKESRIEMKETLGSVDKNKTINDVVNSVEVGEQIFEKRIETFKEPNELFADEILTKQDVPFESIDKEYFKAPVIPNISNSEEGEKKIELTSSADNAATNQTNAGPVEQKEITRIPPSMENDTLDNLSKSQETLSTLIGGEIAKSDSNEGKPDTLGSQEVLSSQYLINKDSEMTSNEEISHFHGSSEETKTADHLNNDSVFKNITEIPPLSKKNEVFTEKCLNALEDEVVLNKQAELVGTQLFQPSAGYFPKKRLSPPFHSPQRVDSNNELDIDTVSSLTTAALYNANNFLSESLQNDEKANDLTKALNTVQNLQQLGPQPNDVSVQKELLVDELKEVLHKTKVFSTTVPEMIEHLHSKEKAEELLINSKLISVEKDTTHFDEKCKKPEAKSLNNEDGMLLTNDELQFQTIKNRYNTLTAARLSLPLEMDGTESNTFMSTKLLEEQPVKQVGKLNEPENFADEKAATPTKVHGKILNDELSTPTDLQLMKTQKGMEKLKVEERTITETHLDAHPQQNEELPPEASNISLVSQRPLKNSMLKKDVFVNAEGDEVEGVQIKENKELEEAYITVSLEKHEELSPEILELPITQKSLILEKFQESGATKPMYDVSEKPILGPVVKEQEYVATNVDIDIKLMPSEESSSYQKYLKQEEQKVVTVGKILSEKNETYEKEYFPSELQGSESNVIGTIISTYPDSELQNSEPFTSISTFESSKTNDVVEESNDAEELYKYETETSSSNLRKHDNSPFESLKAFVPSEKTHEVTGKNEENHEIKTKQIILDNDEEEKEGKYANPMEEMSKTMVDFSSCLQLQKQNELQKEELFAEAEKEGKGTIKNSQVKNMIPELPECENYIDVNKQNTLEDIITGATFTHPTLESDIEVSEVFSRRIHKLGKEADKDDTLHDTQKEESLRMCSVSNTFQTLAPVEPDTTNTLFLESRDNLLDSDETPYQTVLLQKQMETHTEALSLEFRPSYLETCNSEVKEKASTPKSLELIQENETKSERLEKVLTPEQAEAPAEQDNHEKDDYSAINERTILASSPSDVKSSKAYSKLESFLSKTGSAPCDLESLLPKQSSKEITEKEMPKEANVHIIMTLEKQEELSPEILTIPLETLLEKKVAGNTEEVEEKTMKEEDYKAASEGVKLDDESRSKLSLAEIITSVSISPDPSRDVSSKPRNTILKDAIEKYDTPSFNVMQEVLEKVEGSKKDTRTQQGAMSTEGQQQLPLDFETSLDNAEMSLDTYQEDNQRKEIMPKYIADDGKDGKEEVSATSTYDKTETNSIAADKQLLTEREILDSVNPVLNEEQFVNSSSLELPTTHDAEEMPFVDQVNEKALKEMDRPYEELFLLQKENELPHNLLNNEKTEEYFCIEPLIDQKTTINDDIKKIEITETSEDSNVTKLHSKKDDKNGYVIQQIKTESLELLEENMEHSNISGYFEFSEARGLAHVSDKLEKTVGNEPGTENVGSGGEEKRFVNEEVLPKTIPKNIEGVWDDFSANSYNNYHFERESVSCTEVNWSETISNKKQQPDTAVIHESISVESSEYSDSKKENQKTDTTISVPLQRRTDENEFVERIITEKISKYYDGMKKINVENYSYEANSSVLPGLPAEGLQKNKKDEISFSRPMMGHDDIVLRKYDEVSHELFFRTPSMENIPISQNLYDKTVAQYENDHSDFSQGQFEKPCSVNVTERSIPVLNDKNETSKNKNNYEVNQMNLLSGEINLDSQKGPLEITTGVNLDVSNDETVYVNTQSLLNREDELRHTLLSSLIIDVIDKRNQEKIDGIQKKEQEIKLKRYESNDEVTEAQEHPSLNNEIKTEDENSLAKKTESLEGPSRQERAHQISVIKTAVLRTSDSFETLQLASENSCLNEGHVCLTSEETSEVPGAVVSSITNEGIKSQIPLGKLIVKESQKTNIVGSTDAKKKNTDTEDENSAVLNYIQEQIEKVKDEERKCSEFSDDTDTDRYFQIPTQDYLDNIEHDEFQLQNQQTKTVPPKLSEKINTTEPTLTTDSDRCSSTEKQIRTFKEHIESAAKNAGILAAGIALAPVAVAYSAATKSKKDQTDLNNQPTAIQQKFIAEAKDESIRRKDISKETPPQPQHNAEDNKQTTTETPASPRFGEQEPELTRDSLESVREAVEAEPRVEQQAPVEEKLVIEEDTEITTETPASPMFEEQEQQLEEGTLESRKEIVDTEPH</sequence>
<feature type="region of interest" description="Disordered" evidence="1">
    <location>
        <begin position="2194"/>
        <end position="2310"/>
    </location>
</feature>
<reference evidence="3" key="1">
    <citation type="submission" date="2017-02" db="UniProtKB">
        <authorList>
            <consortium name="WormBaseParasite"/>
        </authorList>
    </citation>
    <scope>IDENTIFICATION</scope>
</reference>
<evidence type="ECO:0000313" key="2">
    <source>
        <dbReference type="Proteomes" id="UP000046393"/>
    </source>
</evidence>
<feature type="region of interest" description="Disordered" evidence="1">
    <location>
        <begin position="1914"/>
        <end position="1954"/>
    </location>
</feature>
<feature type="compositionally biased region" description="Basic residues" evidence="1">
    <location>
        <begin position="1"/>
        <end position="14"/>
    </location>
</feature>
<proteinExistence type="predicted"/>